<dbReference type="Gene3D" id="4.10.240.10">
    <property type="entry name" value="Zn(2)-C6 fungal-type DNA-binding domain"/>
    <property type="match status" value="1"/>
</dbReference>
<feature type="region of interest" description="Disordered" evidence="2">
    <location>
        <begin position="145"/>
        <end position="194"/>
    </location>
</feature>
<dbReference type="CDD" id="cd00067">
    <property type="entry name" value="GAL4"/>
    <property type="match status" value="1"/>
</dbReference>
<reference evidence="4 5" key="1">
    <citation type="submission" date="2019-09" db="EMBL/GenBank/DDBJ databases">
        <title>The hologenome of the rock-dwelling lichen Lasallia pustulata.</title>
        <authorList>
            <person name="Greshake Tzovaras B."/>
            <person name="Segers F."/>
            <person name="Bicker A."/>
            <person name="Dal Grande F."/>
            <person name="Otte J."/>
            <person name="Hankeln T."/>
            <person name="Schmitt I."/>
            <person name="Ebersberger I."/>
        </authorList>
    </citation>
    <scope>NUCLEOTIDE SEQUENCE [LARGE SCALE GENOMIC DNA]</scope>
    <source>
        <strain evidence="4">A1-1</strain>
    </source>
</reference>
<dbReference type="SMART" id="SM00066">
    <property type="entry name" value="GAL4"/>
    <property type="match status" value="1"/>
</dbReference>
<proteinExistence type="predicted"/>
<feature type="compositionally biased region" description="Low complexity" evidence="2">
    <location>
        <begin position="360"/>
        <end position="381"/>
    </location>
</feature>
<dbReference type="SUPFAM" id="SSF57701">
    <property type="entry name" value="Zn2/Cys6 DNA-binding domain"/>
    <property type="match status" value="1"/>
</dbReference>
<dbReference type="AlphaFoldDB" id="A0A5M8Q2H9"/>
<gene>
    <name evidence="4" type="ORF">FRX48_00326</name>
</gene>
<organism evidence="4 5">
    <name type="scientific">Lasallia pustulata</name>
    <dbReference type="NCBI Taxonomy" id="136370"/>
    <lineage>
        <taxon>Eukaryota</taxon>
        <taxon>Fungi</taxon>
        <taxon>Dikarya</taxon>
        <taxon>Ascomycota</taxon>
        <taxon>Pezizomycotina</taxon>
        <taxon>Lecanoromycetes</taxon>
        <taxon>OSLEUM clade</taxon>
        <taxon>Umbilicariomycetidae</taxon>
        <taxon>Umbilicariales</taxon>
        <taxon>Umbilicariaceae</taxon>
        <taxon>Lasallia</taxon>
    </lineage>
</organism>
<name>A0A5M8Q2H9_9LECA</name>
<sequence length="534" mass="56629">MYEAGTKKNCLVPAQPITMSGGYLFNADHVDFYRRPNRVPLAVSHGPHENGRVYPMGQYGNRNSPLHESDSDKGGNQPRRRIAVACSRCRKRKIKCSGDPGASSSGQGCQNCKSAGIEPGQCQFLRVGSNHYGLADASWPYSATGQKSPSLGMGQVGGSLGPYPSNLSGSQPSMAPSSWPASVQLSRGQTSNGSANLPWVAGPVRPAYRSNLGLNYSEDYIEAYNMQSPQYLLPSQDSQVSGINYGAQDLSRNWTPMATTSRVSQNGSFLDQDTHSRYGPSSFPYLNSPTSAVDTSLTFPAMHSLASSLPVPADRTLPTPTPKNVPGSSVNNGIQMLSDTNSYASQANSYKASVPWGPESVTTGGTQSSTATTVSVDTSSVIGASRQKSSSPPPSSQETSFGYIPISHSPRAISAMTPSDYSSSNPPTATRGIEGYGNSAPSALNGLSSDTLMPSHTSSSNLYSYTVGSSTRRGSNADTTTPDGTLVSGQPYTRLRQPQPHHTTSLDTLRRDSVDGGSRVAHRTSISSLNQRHY</sequence>
<dbReference type="PROSITE" id="PS50048">
    <property type="entry name" value="ZN2_CY6_FUNGAL_2"/>
    <property type="match status" value="1"/>
</dbReference>
<feature type="compositionally biased region" description="Polar residues" evidence="2">
    <location>
        <begin position="524"/>
        <end position="534"/>
    </location>
</feature>
<dbReference type="Proteomes" id="UP000324767">
    <property type="component" value="Unassembled WGS sequence"/>
</dbReference>
<dbReference type="InterPro" id="IPR036864">
    <property type="entry name" value="Zn2-C6_fun-type_DNA-bd_sf"/>
</dbReference>
<feature type="domain" description="Zn(2)-C6 fungal-type" evidence="3">
    <location>
        <begin position="85"/>
        <end position="124"/>
    </location>
</feature>
<dbReference type="GO" id="GO:0008270">
    <property type="term" value="F:zinc ion binding"/>
    <property type="evidence" value="ECO:0007669"/>
    <property type="project" value="InterPro"/>
</dbReference>
<evidence type="ECO:0000313" key="5">
    <source>
        <dbReference type="Proteomes" id="UP000324767"/>
    </source>
</evidence>
<dbReference type="Pfam" id="PF00172">
    <property type="entry name" value="Zn_clus"/>
    <property type="match status" value="1"/>
</dbReference>
<evidence type="ECO:0000259" key="3">
    <source>
        <dbReference type="PROSITE" id="PS50048"/>
    </source>
</evidence>
<feature type="compositionally biased region" description="Polar residues" evidence="2">
    <location>
        <begin position="165"/>
        <end position="194"/>
    </location>
</feature>
<feature type="compositionally biased region" description="Polar residues" evidence="2">
    <location>
        <begin position="416"/>
        <end position="428"/>
    </location>
</feature>
<feature type="region of interest" description="Disordered" evidence="2">
    <location>
        <begin position="352"/>
        <end position="442"/>
    </location>
</feature>
<feature type="region of interest" description="Disordered" evidence="2">
    <location>
        <begin position="464"/>
        <end position="534"/>
    </location>
</feature>
<protein>
    <recommendedName>
        <fullName evidence="3">Zn(2)-C6 fungal-type domain-containing protein</fullName>
    </recommendedName>
</protein>
<comment type="caution">
    <text evidence="4">The sequence shown here is derived from an EMBL/GenBank/DDBJ whole genome shotgun (WGS) entry which is preliminary data.</text>
</comment>
<dbReference type="EMBL" id="VXIT01000001">
    <property type="protein sequence ID" value="KAA6415610.1"/>
    <property type="molecule type" value="Genomic_DNA"/>
</dbReference>
<keyword evidence="1" id="KW-0539">Nucleus</keyword>
<feature type="region of interest" description="Disordered" evidence="2">
    <location>
        <begin position="43"/>
        <end position="79"/>
    </location>
</feature>
<evidence type="ECO:0000313" key="4">
    <source>
        <dbReference type="EMBL" id="KAA6415610.1"/>
    </source>
</evidence>
<feature type="compositionally biased region" description="Polar residues" evidence="2">
    <location>
        <begin position="464"/>
        <end position="491"/>
    </location>
</feature>
<dbReference type="OrthoDB" id="5394557at2759"/>
<evidence type="ECO:0000256" key="2">
    <source>
        <dbReference type="SAM" id="MobiDB-lite"/>
    </source>
</evidence>
<dbReference type="InterPro" id="IPR001138">
    <property type="entry name" value="Zn2Cys6_DnaBD"/>
</dbReference>
<accession>A0A5M8Q2H9</accession>
<evidence type="ECO:0000256" key="1">
    <source>
        <dbReference type="ARBA" id="ARBA00023242"/>
    </source>
</evidence>
<feature type="region of interest" description="Disordered" evidence="2">
    <location>
        <begin position="311"/>
        <end position="334"/>
    </location>
</feature>
<dbReference type="GO" id="GO:0000981">
    <property type="term" value="F:DNA-binding transcription factor activity, RNA polymerase II-specific"/>
    <property type="evidence" value="ECO:0007669"/>
    <property type="project" value="InterPro"/>
</dbReference>